<evidence type="ECO:0000313" key="10">
    <source>
        <dbReference type="Proteomes" id="UP000286031"/>
    </source>
</evidence>
<dbReference type="EMBL" id="QRVZ01000024">
    <property type="protein sequence ID" value="RGS80400.1"/>
    <property type="molecule type" value="Genomic_DNA"/>
</dbReference>
<evidence type="ECO:0000313" key="5">
    <source>
        <dbReference type="EMBL" id="KAA4538259.1"/>
    </source>
</evidence>
<dbReference type="Proteomes" id="UP000375690">
    <property type="component" value="Unassembled WGS sequence"/>
</dbReference>
<evidence type="ECO:0000313" key="3">
    <source>
        <dbReference type="EMBL" id="KAA3954316.1"/>
    </source>
</evidence>
<dbReference type="Proteomes" id="UP000266492">
    <property type="component" value="Unassembled WGS sequence"/>
</dbReference>
<accession>A0A395VT96</accession>
<proteinExistence type="predicted"/>
<evidence type="ECO:0000313" key="7">
    <source>
        <dbReference type="EMBL" id="RGS80400.1"/>
    </source>
</evidence>
<evidence type="ECO:0000313" key="12">
    <source>
        <dbReference type="Proteomes" id="UP000365824"/>
    </source>
</evidence>
<keyword evidence="15" id="KW-1185">Reference proteome</keyword>
<organism evidence="7 9">
    <name type="scientific">Bacteroides ovatus</name>
    <dbReference type="NCBI Taxonomy" id="28116"/>
    <lineage>
        <taxon>Bacteria</taxon>
        <taxon>Pseudomonadati</taxon>
        <taxon>Bacteroidota</taxon>
        <taxon>Bacteroidia</taxon>
        <taxon>Bacteroidales</taxon>
        <taxon>Bacteroidaceae</taxon>
        <taxon>Bacteroides</taxon>
    </lineage>
</organism>
<dbReference type="Proteomes" id="UP000460135">
    <property type="component" value="Unassembled WGS sequence"/>
</dbReference>
<evidence type="ECO:0000313" key="11">
    <source>
        <dbReference type="Proteomes" id="UP000323717"/>
    </source>
</evidence>
<dbReference type="Proteomes" id="UP000365824">
    <property type="component" value="Unassembled WGS sequence"/>
</dbReference>
<dbReference type="EMBL" id="VWKB01000011">
    <property type="protein sequence ID" value="KAA4100453.1"/>
    <property type="molecule type" value="Genomic_DNA"/>
</dbReference>
<dbReference type="Proteomes" id="UP000286031">
    <property type="component" value="Unassembled WGS sequence"/>
</dbReference>
<dbReference type="EMBL" id="VWLB01000054">
    <property type="protein sequence ID" value="KAA3923467.1"/>
    <property type="molecule type" value="Genomic_DNA"/>
</dbReference>
<evidence type="ECO:0000313" key="1">
    <source>
        <dbReference type="EMBL" id="KAA3806467.1"/>
    </source>
</evidence>
<evidence type="ECO:0000313" key="8">
    <source>
        <dbReference type="EMBL" id="RGX06604.1"/>
    </source>
</evidence>
<dbReference type="AlphaFoldDB" id="A0A395VT96"/>
<evidence type="ECO:0000313" key="13">
    <source>
        <dbReference type="Proteomes" id="UP000375690"/>
    </source>
</evidence>
<dbReference type="Proteomes" id="UP000473905">
    <property type="component" value="Unassembled WGS sequence"/>
</dbReference>
<protein>
    <submittedName>
        <fullName evidence="7">Uncharacterized protein</fullName>
    </submittedName>
</protein>
<evidence type="ECO:0000313" key="6">
    <source>
        <dbReference type="EMBL" id="KAB1329901.1"/>
    </source>
</evidence>
<evidence type="ECO:0000313" key="4">
    <source>
        <dbReference type="EMBL" id="KAA4100453.1"/>
    </source>
</evidence>
<dbReference type="EMBL" id="VWLX01000005">
    <property type="protein sequence ID" value="KAA3806467.1"/>
    <property type="molecule type" value="Genomic_DNA"/>
</dbReference>
<dbReference type="KEGG" id="boa:Bovatus_02364"/>
<reference evidence="9 10" key="1">
    <citation type="submission" date="2018-08" db="EMBL/GenBank/DDBJ databases">
        <title>A genome reference for cultivated species of the human gut microbiota.</title>
        <authorList>
            <person name="Zou Y."/>
            <person name="Xue W."/>
            <person name="Luo G."/>
        </authorList>
    </citation>
    <scope>NUCLEOTIDE SEQUENCE [LARGE SCALE GENOMIC DNA]</scope>
    <source>
        <strain evidence="8 10">AF04-46</strain>
        <strain evidence="7 9">AF20-9LB</strain>
    </source>
</reference>
<sequence>MTDFSKDKYMKLISPITYFVMSNQGIRRIILYRTLFKPTFALKTKVIDSNYGRANTHFSNLG</sequence>
<dbReference type="EMBL" id="VWLE01000017">
    <property type="protein sequence ID" value="KAA3954316.1"/>
    <property type="molecule type" value="Genomic_DNA"/>
</dbReference>
<comment type="caution">
    <text evidence="7">The sequence shown here is derived from an EMBL/GenBank/DDBJ whole genome shotgun (WGS) entry which is preliminary data.</text>
</comment>
<dbReference type="EMBL" id="VWFC01000003">
    <property type="protein sequence ID" value="KAB1329901.1"/>
    <property type="molecule type" value="Genomic_DNA"/>
</dbReference>
<dbReference type="EMBL" id="VWGP01000005">
    <property type="protein sequence ID" value="KAA4538259.1"/>
    <property type="molecule type" value="Genomic_DNA"/>
</dbReference>
<evidence type="ECO:0000313" key="16">
    <source>
        <dbReference type="Proteomes" id="UP000478493"/>
    </source>
</evidence>
<dbReference type="EMBL" id="QSBI01000036">
    <property type="protein sequence ID" value="RGX06604.1"/>
    <property type="molecule type" value="Genomic_DNA"/>
</dbReference>
<gene>
    <name evidence="8" type="ORF">DWV35_21750</name>
    <name evidence="7" type="ORF">DWX70_21840</name>
    <name evidence="6" type="ORF">F3B53_04375</name>
    <name evidence="5" type="ORF">F3B85_08425</name>
    <name evidence="4" type="ORF">F3D66_09495</name>
    <name evidence="3" type="ORF">F3D71_02755</name>
    <name evidence="2" type="ORF">F3F25_24330</name>
    <name evidence="1" type="ORF">F3F51_08220</name>
</gene>
<name>A0A395VT96_BACOV</name>
<dbReference type="Proteomes" id="UP000323717">
    <property type="component" value="Unassembled WGS sequence"/>
</dbReference>
<evidence type="ECO:0000313" key="9">
    <source>
        <dbReference type="Proteomes" id="UP000266492"/>
    </source>
</evidence>
<reference evidence="11 12" key="2">
    <citation type="journal article" date="2019" name="Nat. Med.">
        <title>A library of human gut bacterial isolates paired with longitudinal multiomics data enables mechanistic microbiome research.</title>
        <authorList>
            <person name="Poyet M."/>
            <person name="Groussin M."/>
            <person name="Gibbons S.M."/>
            <person name="Avila-Pacheco J."/>
            <person name="Jiang X."/>
            <person name="Kearney S.M."/>
            <person name="Perrotta A.R."/>
            <person name="Berdy B."/>
            <person name="Zhao S."/>
            <person name="Lieberman T.D."/>
            <person name="Swanson P.K."/>
            <person name="Smith M."/>
            <person name="Roesemann S."/>
            <person name="Alexander J.E."/>
            <person name="Rich S.A."/>
            <person name="Livny J."/>
            <person name="Vlamakis H."/>
            <person name="Clish C."/>
            <person name="Bullock K."/>
            <person name="Deik A."/>
            <person name="Scott J."/>
            <person name="Pierce K.A."/>
            <person name="Xavier R.J."/>
            <person name="Alm E.J."/>
        </authorList>
    </citation>
    <scope>NUCLEOTIDE SEQUENCE [LARGE SCALE GENOMIC DNA]</scope>
    <source>
        <strain evidence="4 15">BIOML-A134</strain>
        <strain evidence="2 12">BIOML-A160</strain>
        <strain evidence="3 11">BIOML-A163</strain>
        <strain evidence="1 14">BIOML-A183</strain>
        <strain evidence="6 13">BIOML-A2</strain>
        <strain evidence="5 16">BIOML-A41</strain>
    </source>
</reference>
<evidence type="ECO:0000313" key="15">
    <source>
        <dbReference type="Proteomes" id="UP000473905"/>
    </source>
</evidence>
<dbReference type="Proteomes" id="UP000478493">
    <property type="component" value="Unassembled WGS sequence"/>
</dbReference>
<evidence type="ECO:0000313" key="2">
    <source>
        <dbReference type="EMBL" id="KAA3923467.1"/>
    </source>
</evidence>
<evidence type="ECO:0000313" key="14">
    <source>
        <dbReference type="Proteomes" id="UP000460135"/>
    </source>
</evidence>